<sequence>MTSSTTVTGETTEEGGTPAAEPDKPTGTDEATGARKPADTDSSAEKRSARRGFAVRHGRRWRDSSISVKTMAVATLSLAAMATIGALGWQVHDKAGALDRLNRQAADSAHAESVASDYATGAAAMDFHDLAAWRARLTRGTTPELSNRLTQASNSMEQIITPLQWTSTAKPLAAKVRSESDGRYTVSCFVNVLTKNRQAPDGIDSTATYQITLDSTHDWVITDISGIDGALGTK</sequence>
<feature type="region of interest" description="Disordered" evidence="1">
    <location>
        <begin position="1"/>
        <end position="57"/>
    </location>
</feature>
<dbReference type="EMBL" id="UGRU01000001">
    <property type="protein sequence ID" value="SUA45086.1"/>
    <property type="molecule type" value="Genomic_DNA"/>
</dbReference>
<evidence type="ECO:0000256" key="1">
    <source>
        <dbReference type="SAM" id="MobiDB-lite"/>
    </source>
</evidence>
<name>A0A378WV03_9NOCA</name>
<evidence type="ECO:0008006" key="4">
    <source>
        <dbReference type="Google" id="ProtNLM"/>
    </source>
</evidence>
<dbReference type="Proteomes" id="UP000255082">
    <property type="component" value="Unassembled WGS sequence"/>
</dbReference>
<feature type="compositionally biased region" description="Low complexity" evidence="1">
    <location>
        <begin position="1"/>
        <end position="17"/>
    </location>
</feature>
<evidence type="ECO:0000313" key="2">
    <source>
        <dbReference type="EMBL" id="SUA45086.1"/>
    </source>
</evidence>
<protein>
    <recommendedName>
        <fullName evidence="4">Mce-associated membrane protein</fullName>
    </recommendedName>
</protein>
<gene>
    <name evidence="2" type="ORF">NCTC13184_03608</name>
</gene>
<dbReference type="RefSeq" id="WP_227995206.1">
    <property type="nucleotide sequence ID" value="NZ_JAJFOE010000001.1"/>
</dbReference>
<feature type="compositionally biased region" description="Basic and acidic residues" evidence="1">
    <location>
        <begin position="21"/>
        <end position="47"/>
    </location>
</feature>
<evidence type="ECO:0000313" key="3">
    <source>
        <dbReference type="Proteomes" id="UP000255082"/>
    </source>
</evidence>
<reference evidence="2 3" key="1">
    <citation type="submission" date="2018-06" db="EMBL/GenBank/DDBJ databases">
        <authorList>
            <consortium name="Pathogen Informatics"/>
            <person name="Doyle S."/>
        </authorList>
    </citation>
    <scope>NUCLEOTIDE SEQUENCE [LARGE SCALE GENOMIC DNA]</scope>
    <source>
        <strain evidence="2 3">NCTC13184</strain>
    </source>
</reference>
<feature type="compositionally biased region" description="Basic residues" evidence="1">
    <location>
        <begin position="48"/>
        <end position="57"/>
    </location>
</feature>
<organism evidence="2 3">
    <name type="scientific">Nocardia africana</name>
    <dbReference type="NCBI Taxonomy" id="134964"/>
    <lineage>
        <taxon>Bacteria</taxon>
        <taxon>Bacillati</taxon>
        <taxon>Actinomycetota</taxon>
        <taxon>Actinomycetes</taxon>
        <taxon>Mycobacteriales</taxon>
        <taxon>Nocardiaceae</taxon>
        <taxon>Nocardia</taxon>
    </lineage>
</organism>
<accession>A0A378WV03</accession>
<proteinExistence type="predicted"/>
<dbReference type="AlphaFoldDB" id="A0A378WV03"/>